<feature type="domain" description="Nephrocystin 3-like N-terminal" evidence="2">
    <location>
        <begin position="9"/>
        <end position="177"/>
    </location>
</feature>
<dbReference type="Proteomes" id="UP000241690">
    <property type="component" value="Unassembled WGS sequence"/>
</dbReference>
<dbReference type="Pfam" id="PF24883">
    <property type="entry name" value="NPHP3_N"/>
    <property type="match status" value="1"/>
</dbReference>
<dbReference type="GeneID" id="36630239"/>
<accession>A0A2T4ACA0</accession>
<keyword evidence="4" id="KW-1185">Reference proteome</keyword>
<dbReference type="EMBL" id="KZ679680">
    <property type="protein sequence ID" value="PTB54710.1"/>
    <property type="molecule type" value="Genomic_DNA"/>
</dbReference>
<sequence length="361" mass="41148">DQIDDPVPQTCEWILSHDKWKQWKACSSTSLLWITLNAGCGKSVMAKFLVNYFQYRCDANTAKNLAYFFFMDGVTGQNDASAAVSALLHQLYCSQNRLIKHALTKFDGTPIHVFNNFSTLWAILVNSLDDTQRKDVVWILDGLDECESRSLRQFVDSIAALIKRPKTTKLKIILLSRPTNQIQHSLGLFTRADLSDDSCSNKFRLVGENECDALTADILHFAQWKIDELASASAFPENVLAHLRERLVAGADYTFLWISLVMKMIEDSAIDGISESELGRILETKRIHDMYCHLLKGTCRTNPAKTRRLLAILLASVRPMTTLGQRLHKPFDNHIRQLCGHFVRIRRGRIYFVHQTARSFL</sequence>
<protein>
    <recommendedName>
        <fullName evidence="2">Nephrocystin 3-like N-terminal domain-containing protein</fullName>
    </recommendedName>
</protein>
<evidence type="ECO:0000259" key="2">
    <source>
        <dbReference type="Pfam" id="PF24883"/>
    </source>
</evidence>
<evidence type="ECO:0000313" key="3">
    <source>
        <dbReference type="EMBL" id="PTB54710.1"/>
    </source>
</evidence>
<reference evidence="3 4" key="1">
    <citation type="submission" date="2016-07" db="EMBL/GenBank/DDBJ databases">
        <title>Multiple horizontal gene transfer events from other fungi enriched the ability of initially mycotrophic Trichoderma (Ascomycota) to feed on dead plant biomass.</title>
        <authorList>
            <consortium name="DOE Joint Genome Institute"/>
            <person name="Aerts A."/>
            <person name="Atanasova L."/>
            <person name="Chenthamara K."/>
            <person name="Zhang J."/>
            <person name="Grujic M."/>
            <person name="Henrissat B."/>
            <person name="Kuo A."/>
            <person name="Salamov A."/>
            <person name="Lipzen A."/>
            <person name="Labutti K."/>
            <person name="Barry K."/>
            <person name="Miao Y."/>
            <person name="Rahimi M.J."/>
            <person name="Shen Q."/>
            <person name="Grigoriev I.V."/>
            <person name="Kubicek C.P."/>
            <person name="Druzhinina I.S."/>
        </authorList>
    </citation>
    <scope>NUCLEOTIDE SEQUENCE [LARGE SCALE GENOMIC DNA]</scope>
    <source>
        <strain evidence="3 4">CBS 226.95</strain>
    </source>
</reference>
<dbReference type="PANTHER" id="PTHR10039">
    <property type="entry name" value="AMELOGENIN"/>
    <property type="match status" value="1"/>
</dbReference>
<evidence type="ECO:0000313" key="4">
    <source>
        <dbReference type="Proteomes" id="UP000241690"/>
    </source>
</evidence>
<name>A0A2T4ACA0_TRIHA</name>
<dbReference type="InterPro" id="IPR056884">
    <property type="entry name" value="NPHP3-like_N"/>
</dbReference>
<keyword evidence="1" id="KW-0677">Repeat</keyword>
<proteinExistence type="predicted"/>
<organism evidence="3 4">
    <name type="scientific">Trichoderma harzianum CBS 226.95</name>
    <dbReference type="NCBI Taxonomy" id="983964"/>
    <lineage>
        <taxon>Eukaryota</taxon>
        <taxon>Fungi</taxon>
        <taxon>Dikarya</taxon>
        <taxon>Ascomycota</taxon>
        <taxon>Pezizomycotina</taxon>
        <taxon>Sordariomycetes</taxon>
        <taxon>Hypocreomycetidae</taxon>
        <taxon>Hypocreales</taxon>
        <taxon>Hypocreaceae</taxon>
        <taxon>Trichoderma</taxon>
    </lineage>
</organism>
<evidence type="ECO:0000256" key="1">
    <source>
        <dbReference type="ARBA" id="ARBA00022737"/>
    </source>
</evidence>
<dbReference type="PANTHER" id="PTHR10039:SF16">
    <property type="entry name" value="GPI INOSITOL-DEACYLASE"/>
    <property type="match status" value="1"/>
</dbReference>
<feature type="non-terminal residue" evidence="3">
    <location>
        <position position="1"/>
    </location>
</feature>
<gene>
    <name evidence="3" type="ORF">M431DRAFT_64250</name>
</gene>
<dbReference type="InterPro" id="IPR027417">
    <property type="entry name" value="P-loop_NTPase"/>
</dbReference>
<dbReference type="Gene3D" id="3.40.50.300">
    <property type="entry name" value="P-loop containing nucleotide triphosphate hydrolases"/>
    <property type="match status" value="1"/>
</dbReference>
<dbReference type="AlphaFoldDB" id="A0A2T4ACA0"/>
<dbReference type="SUPFAM" id="SSF52540">
    <property type="entry name" value="P-loop containing nucleoside triphosphate hydrolases"/>
    <property type="match status" value="1"/>
</dbReference>
<dbReference type="RefSeq" id="XP_024774387.1">
    <property type="nucleotide sequence ID" value="XM_024921656.1"/>
</dbReference>
<feature type="non-terminal residue" evidence="3">
    <location>
        <position position="361"/>
    </location>
</feature>